<dbReference type="PANTHER" id="PTHR39183:SF1">
    <property type="entry name" value="SPORE COAT PROTEIN F-LIKE PROTEIN YHCQ"/>
    <property type="match status" value="1"/>
</dbReference>
<protein>
    <submittedName>
        <fullName evidence="4">Spore coat protein</fullName>
    </submittedName>
</protein>
<dbReference type="OrthoDB" id="2901397at2"/>
<evidence type="ECO:0000256" key="2">
    <source>
        <dbReference type="ARBA" id="ARBA00024325"/>
    </source>
</evidence>
<accession>A0A7X2IZ91</accession>
<gene>
    <name evidence="4" type="ORF">GJU40_06865</name>
</gene>
<dbReference type="AlphaFoldDB" id="A0A7X2IZ91"/>
<evidence type="ECO:0000313" key="5">
    <source>
        <dbReference type="Proteomes" id="UP000448867"/>
    </source>
</evidence>
<dbReference type="Pfam" id="PF07875">
    <property type="entry name" value="Coat_F"/>
    <property type="match status" value="1"/>
</dbReference>
<comment type="subcellular location">
    <subcellularLocation>
        <location evidence="2">Spore coat</location>
    </subcellularLocation>
</comment>
<sequence>MPELADTTLALEFLLMTKTAVRNTAIALTETATPALRKLLKKQLDLAIDLHEETSNFMISKGWLHPYEVTDQFKLDKKSVEAALMIGAMKLYADDTSKRGMMADLGE</sequence>
<name>A0A7X2IZ91_9BACI</name>
<keyword evidence="4" id="KW-0167">Capsid protein</keyword>
<comment type="similarity">
    <text evidence="3">Belongs to the CotF family.</text>
</comment>
<dbReference type="InterPro" id="IPR012347">
    <property type="entry name" value="Ferritin-like"/>
</dbReference>
<keyword evidence="1" id="KW-0749">Sporulation</keyword>
<proteinExistence type="inferred from homology"/>
<organism evidence="4 5">
    <name type="scientific">Metabacillus lacus</name>
    <dbReference type="NCBI Taxonomy" id="1983721"/>
    <lineage>
        <taxon>Bacteria</taxon>
        <taxon>Bacillati</taxon>
        <taxon>Bacillota</taxon>
        <taxon>Bacilli</taxon>
        <taxon>Bacillales</taxon>
        <taxon>Bacillaceae</taxon>
        <taxon>Metabacillus</taxon>
    </lineage>
</organism>
<evidence type="ECO:0000313" key="4">
    <source>
        <dbReference type="EMBL" id="MRX71893.1"/>
    </source>
</evidence>
<dbReference type="InterPro" id="IPR012851">
    <property type="entry name" value="Spore_coat_CotF-like"/>
</dbReference>
<dbReference type="PANTHER" id="PTHR39183">
    <property type="entry name" value="SPORE COAT PROTEIN F-LIKE PROTEIN YHCQ"/>
    <property type="match status" value="1"/>
</dbReference>
<dbReference type="Gene3D" id="1.20.1260.10">
    <property type="match status" value="1"/>
</dbReference>
<evidence type="ECO:0000256" key="1">
    <source>
        <dbReference type="ARBA" id="ARBA00022969"/>
    </source>
</evidence>
<reference evidence="4 5" key="1">
    <citation type="submission" date="2019-11" db="EMBL/GenBank/DDBJ databases">
        <title>Bacillus lacus genome.</title>
        <authorList>
            <person name="Allen C.J."/>
            <person name="Newman J.D."/>
        </authorList>
    </citation>
    <scope>NUCLEOTIDE SEQUENCE [LARGE SCALE GENOMIC DNA]</scope>
    <source>
        <strain evidence="4 5">KCTC 33946</strain>
    </source>
</reference>
<dbReference type="GO" id="GO:0030435">
    <property type="term" value="P:sporulation resulting in formation of a cellular spore"/>
    <property type="evidence" value="ECO:0007669"/>
    <property type="project" value="UniProtKB-KW"/>
</dbReference>
<dbReference type="Proteomes" id="UP000448867">
    <property type="component" value="Unassembled WGS sequence"/>
</dbReference>
<keyword evidence="5" id="KW-1185">Reference proteome</keyword>
<dbReference type="EMBL" id="WKKI01000008">
    <property type="protein sequence ID" value="MRX71893.1"/>
    <property type="molecule type" value="Genomic_DNA"/>
</dbReference>
<comment type="caution">
    <text evidence="4">The sequence shown here is derived from an EMBL/GenBank/DDBJ whole genome shotgun (WGS) entry which is preliminary data.</text>
</comment>
<evidence type="ECO:0000256" key="3">
    <source>
        <dbReference type="ARBA" id="ARBA00024344"/>
    </source>
</evidence>
<keyword evidence="4" id="KW-0946">Virion</keyword>